<sequence>MKNRSGAVGSKRGFLREKVGRAAREVSRRRGASAELEIACLGSQPRIGRLLHLLQPQGERVVSFLF</sequence>
<evidence type="ECO:0000313" key="1">
    <source>
        <dbReference type="EMBL" id="KCW52170.1"/>
    </source>
</evidence>
<organism evidence="1">
    <name type="scientific">Eucalyptus grandis</name>
    <name type="common">Flooded gum</name>
    <dbReference type="NCBI Taxonomy" id="71139"/>
    <lineage>
        <taxon>Eukaryota</taxon>
        <taxon>Viridiplantae</taxon>
        <taxon>Streptophyta</taxon>
        <taxon>Embryophyta</taxon>
        <taxon>Tracheophyta</taxon>
        <taxon>Spermatophyta</taxon>
        <taxon>Magnoliopsida</taxon>
        <taxon>eudicotyledons</taxon>
        <taxon>Gunneridae</taxon>
        <taxon>Pentapetalae</taxon>
        <taxon>rosids</taxon>
        <taxon>malvids</taxon>
        <taxon>Myrtales</taxon>
        <taxon>Myrtaceae</taxon>
        <taxon>Myrtoideae</taxon>
        <taxon>Eucalypteae</taxon>
        <taxon>Eucalyptus</taxon>
    </lineage>
</organism>
<dbReference type="InParanoid" id="A0A059AFJ5"/>
<name>A0A059AFJ5_EUCGR</name>
<gene>
    <name evidence="1" type="ORF">EUGRSUZ_J01608</name>
</gene>
<reference evidence="1" key="1">
    <citation type="submission" date="2013-07" db="EMBL/GenBank/DDBJ databases">
        <title>The genome of Eucalyptus grandis.</title>
        <authorList>
            <person name="Schmutz J."/>
            <person name="Hayes R."/>
            <person name="Myburg A."/>
            <person name="Tuskan G."/>
            <person name="Grattapaglia D."/>
            <person name="Rokhsar D.S."/>
        </authorList>
    </citation>
    <scope>NUCLEOTIDE SEQUENCE</scope>
    <source>
        <tissue evidence="1">Leaf extractions</tissue>
    </source>
</reference>
<dbReference type="AlphaFoldDB" id="A0A059AFJ5"/>
<protein>
    <submittedName>
        <fullName evidence="1">Uncharacterized protein</fullName>
    </submittedName>
</protein>
<proteinExistence type="predicted"/>
<dbReference type="EMBL" id="KK198762">
    <property type="protein sequence ID" value="KCW52170.1"/>
    <property type="molecule type" value="Genomic_DNA"/>
</dbReference>
<accession>A0A059AFJ5</accession>
<dbReference type="Gramene" id="KCW52170">
    <property type="protein sequence ID" value="KCW52170"/>
    <property type="gene ID" value="EUGRSUZ_J01608"/>
</dbReference>